<evidence type="ECO:0000313" key="2">
    <source>
        <dbReference type="Proteomes" id="UP001159364"/>
    </source>
</evidence>
<keyword evidence="2" id="KW-1185">Reference proteome</keyword>
<dbReference type="EMBL" id="JAIWQS010000004">
    <property type="protein sequence ID" value="KAJ8767403.1"/>
    <property type="molecule type" value="Genomic_DNA"/>
</dbReference>
<organism evidence="1 2">
    <name type="scientific">Erythroxylum novogranatense</name>
    <dbReference type="NCBI Taxonomy" id="1862640"/>
    <lineage>
        <taxon>Eukaryota</taxon>
        <taxon>Viridiplantae</taxon>
        <taxon>Streptophyta</taxon>
        <taxon>Embryophyta</taxon>
        <taxon>Tracheophyta</taxon>
        <taxon>Spermatophyta</taxon>
        <taxon>Magnoliopsida</taxon>
        <taxon>eudicotyledons</taxon>
        <taxon>Gunneridae</taxon>
        <taxon>Pentapetalae</taxon>
        <taxon>rosids</taxon>
        <taxon>fabids</taxon>
        <taxon>Malpighiales</taxon>
        <taxon>Erythroxylaceae</taxon>
        <taxon>Erythroxylum</taxon>
    </lineage>
</organism>
<evidence type="ECO:0000313" key="1">
    <source>
        <dbReference type="EMBL" id="KAJ8767403.1"/>
    </source>
</evidence>
<dbReference type="PANTHER" id="PTHR37248">
    <property type="entry name" value="TRANSLATION INITIATION FACTOR"/>
    <property type="match status" value="1"/>
</dbReference>
<sequence length="238" mass="26437">MGKRRVKKKIDKQTAASSPVPNVDAAYDAQVVDGEVPIIDQEVERQCAAIRAIRDVEIEHLRTRIRLLRSYFSEEHLQTPALQFFKENLPNVSVVKVDDSGLFELQWNDKDHSLSMNNVADGTDLHASLYRRLSMAYPGYSAMPPSFGGYCNGQSGLFEADNLPIRDSVLEGLSDAQMLGMPDCLQTPGVSSQRLSIGMTPKTLRLPKPGEMLLSVHGSPLGVYKEDNMEAIRESEED</sequence>
<gene>
    <name evidence="1" type="ORF">K2173_017447</name>
</gene>
<comment type="caution">
    <text evidence="1">The sequence shown here is derived from an EMBL/GenBank/DDBJ whole genome shotgun (WGS) entry which is preliminary data.</text>
</comment>
<reference evidence="1 2" key="1">
    <citation type="submission" date="2021-09" db="EMBL/GenBank/DDBJ databases">
        <title>Genomic insights and catalytic innovation underlie evolution of tropane alkaloids biosynthesis.</title>
        <authorList>
            <person name="Wang Y.-J."/>
            <person name="Tian T."/>
            <person name="Huang J.-P."/>
            <person name="Huang S.-X."/>
        </authorList>
    </citation>
    <scope>NUCLEOTIDE SEQUENCE [LARGE SCALE GENOMIC DNA]</scope>
    <source>
        <strain evidence="1">KIB-2018</strain>
        <tissue evidence="1">Leaf</tissue>
    </source>
</reference>
<protein>
    <submittedName>
        <fullName evidence="1">Uncharacterized protein</fullName>
    </submittedName>
</protein>
<dbReference type="Proteomes" id="UP001159364">
    <property type="component" value="Linkage Group LG04"/>
</dbReference>
<name>A0AAV8TNF0_9ROSI</name>
<accession>A0AAV8TNF0</accession>
<dbReference type="PANTHER" id="PTHR37248:SF1">
    <property type="entry name" value="TRANSLATION INITIATION FACTOR"/>
    <property type="match status" value="1"/>
</dbReference>
<proteinExistence type="predicted"/>
<dbReference type="AlphaFoldDB" id="A0AAV8TNF0"/>